<dbReference type="PANTHER" id="PTHR30203">
    <property type="entry name" value="OUTER MEMBRANE CATION EFFLUX PROTEIN"/>
    <property type="match status" value="1"/>
</dbReference>
<dbReference type="Gene3D" id="1.20.1600.10">
    <property type="entry name" value="Outer membrane efflux proteins (OEP)"/>
    <property type="match status" value="1"/>
</dbReference>
<dbReference type="GO" id="GO:0015562">
    <property type="term" value="F:efflux transmembrane transporter activity"/>
    <property type="evidence" value="ECO:0007669"/>
    <property type="project" value="InterPro"/>
</dbReference>
<dbReference type="EMBL" id="AFZZ01000253">
    <property type="protein sequence ID" value="EHJ35800.1"/>
    <property type="molecule type" value="Genomic_DNA"/>
</dbReference>
<dbReference type="GeneID" id="78338253"/>
<keyword evidence="3" id="KW-0732">Signal</keyword>
<name>G6B1V2_9BACT</name>
<proteinExistence type="inferred from homology"/>
<evidence type="ECO:0000256" key="3">
    <source>
        <dbReference type="SAM" id="SignalP"/>
    </source>
</evidence>
<reference evidence="4 5" key="1">
    <citation type="submission" date="2011-08" db="EMBL/GenBank/DDBJ databases">
        <authorList>
            <person name="Weinstock G."/>
            <person name="Sodergren E."/>
            <person name="Clifton S."/>
            <person name="Fulton L."/>
            <person name="Fulton B."/>
            <person name="Courtney L."/>
            <person name="Fronick C."/>
            <person name="Harrison M."/>
            <person name="Strong C."/>
            <person name="Farmer C."/>
            <person name="Delahaunty K."/>
            <person name="Markovic C."/>
            <person name="Hall O."/>
            <person name="Minx P."/>
            <person name="Tomlinson C."/>
            <person name="Mitreva M."/>
            <person name="Hou S."/>
            <person name="Chen J."/>
            <person name="Wollam A."/>
            <person name="Pepin K.H."/>
            <person name="Johnson M."/>
            <person name="Bhonagiri V."/>
            <person name="Zhang X."/>
            <person name="Suruliraj S."/>
            <person name="Warren W."/>
            <person name="Chinwalla A."/>
            <person name="Mardis E.R."/>
            <person name="Wilson R.K."/>
        </authorList>
    </citation>
    <scope>NUCLEOTIDE SEQUENCE [LARGE SCALE GENOMIC DNA]</scope>
    <source>
        <strain evidence="4 5">DSM 18206</strain>
    </source>
</reference>
<feature type="chain" id="PRO_5003485756" evidence="3">
    <location>
        <begin position="21"/>
        <end position="391"/>
    </location>
</feature>
<dbReference type="InterPro" id="IPR003423">
    <property type="entry name" value="OMP_efflux"/>
</dbReference>
<evidence type="ECO:0000256" key="1">
    <source>
        <dbReference type="ARBA" id="ARBA00007613"/>
    </source>
</evidence>
<dbReference type="AlphaFoldDB" id="G6B1V2"/>
<evidence type="ECO:0000313" key="4">
    <source>
        <dbReference type="EMBL" id="EHJ35800.1"/>
    </source>
</evidence>
<feature type="coiled-coil region" evidence="2">
    <location>
        <begin position="290"/>
        <end position="317"/>
    </location>
</feature>
<dbReference type="HOGENOM" id="CLU_701774_0_0_10"/>
<dbReference type="PATRIC" id="fig|1002367.3.peg.2325"/>
<evidence type="ECO:0000256" key="2">
    <source>
        <dbReference type="SAM" id="Coils"/>
    </source>
</evidence>
<evidence type="ECO:0000313" key="5">
    <source>
        <dbReference type="Proteomes" id="UP000004407"/>
    </source>
</evidence>
<dbReference type="PROSITE" id="PS51257">
    <property type="entry name" value="PROKAR_LIPOPROTEIN"/>
    <property type="match status" value="1"/>
</dbReference>
<sequence>MRRYLIAIAVALSACSAALADTIGDVLKQIAANNLTLQSAAHDMRADVLDVKATNTLGGPSVEYSPFFTKGYSGVAESELVVSQEIDFPTKYAARSKQAQMQQAVGEKQIAKQRRDILLQAQLVCLDLIRVNQTLAMLRERLANSDTLLLMYEKRMEAGDANALELNKVKLDCMEVRTLVSEAEGERTALLQQLKQLNGGKPLDVTATELPHYEPIADFEQYRALALASDADVAVAQTALRAADLNLKQQKSEWLPSISFGYRRNTEQREAINGFMVGVSFPLYSNSSNVKAARERRESAELQVQQAQHDAEAELRTSYEQLQGLQEVIDHSDVKLLQESLALFKKALQQGEITALVYYVEINSIYEKLQRHIDLHCQSVKLLAELHRNEF</sequence>
<dbReference type="InterPro" id="IPR010131">
    <property type="entry name" value="MdtP/NodT-like"/>
</dbReference>
<dbReference type="eggNOG" id="COG1538">
    <property type="taxonomic scope" value="Bacteria"/>
</dbReference>
<dbReference type="Proteomes" id="UP000004407">
    <property type="component" value="Unassembled WGS sequence"/>
</dbReference>
<keyword evidence="2" id="KW-0175">Coiled coil</keyword>
<feature type="signal peptide" evidence="3">
    <location>
        <begin position="1"/>
        <end position="20"/>
    </location>
</feature>
<dbReference type="RefSeq" id="WP_007903134.1">
    <property type="nucleotide sequence ID" value="NZ_JH379472.1"/>
</dbReference>
<accession>G6B1V2</accession>
<dbReference type="SUPFAM" id="SSF56954">
    <property type="entry name" value="Outer membrane efflux proteins (OEP)"/>
    <property type="match status" value="1"/>
</dbReference>
<comment type="caution">
    <text evidence="4">The sequence shown here is derived from an EMBL/GenBank/DDBJ whole genome shotgun (WGS) entry which is preliminary data.</text>
</comment>
<gene>
    <name evidence="4" type="ORF">HMPREF0673_02883</name>
</gene>
<organism evidence="4 5">
    <name type="scientific">Leyella stercorea DSM 18206</name>
    <dbReference type="NCBI Taxonomy" id="1002367"/>
    <lineage>
        <taxon>Bacteria</taxon>
        <taxon>Pseudomonadati</taxon>
        <taxon>Bacteroidota</taxon>
        <taxon>Bacteroidia</taxon>
        <taxon>Bacteroidales</taxon>
        <taxon>Prevotellaceae</taxon>
        <taxon>Leyella</taxon>
    </lineage>
</organism>
<protein>
    <submittedName>
        <fullName evidence="4">Outer membrane efflux protein</fullName>
    </submittedName>
</protein>
<comment type="similarity">
    <text evidence="1">Belongs to the outer membrane factor (OMF) (TC 1.B.17) family.</text>
</comment>
<dbReference type="PANTHER" id="PTHR30203:SF24">
    <property type="entry name" value="BLR4935 PROTEIN"/>
    <property type="match status" value="1"/>
</dbReference>
<dbReference type="Pfam" id="PF02321">
    <property type="entry name" value="OEP"/>
    <property type="match status" value="2"/>
</dbReference>